<dbReference type="InterPro" id="IPR001251">
    <property type="entry name" value="CRAL-TRIO_dom"/>
</dbReference>
<dbReference type="Pfam" id="PF00650">
    <property type="entry name" value="CRAL_TRIO"/>
    <property type="match status" value="1"/>
</dbReference>
<dbReference type="SMART" id="SM00516">
    <property type="entry name" value="SEC14"/>
    <property type="match status" value="1"/>
</dbReference>
<sequence length="264" mass="30001">MSDDQMIVALKEWISEEAMIPETPDKDLKLFAHCSGGEVDAAKRLLAKFYSHRLTAYDQLFKDRNIDNEALTSIRTLYQTFMSPKTTPEGYKIMITHAVSTETKHYDMMTQMKYFVMTLEASLVDEDLGPGHVIVFDISTLTTGHILKFSPGGIKKTSNYLQEGIPLKIQNVFLVNASPLVDIMMKTAKPFLNMDLLKRTFIYKAADIEKLYERVPKECLPEEYGGKLGPSTALNENNTIKLRKLKQKFAQEEATLKALKEMES</sequence>
<feature type="domain" description="CRAL-TRIO" evidence="1">
    <location>
        <begin position="69"/>
        <end position="232"/>
    </location>
</feature>
<evidence type="ECO:0000259" key="1">
    <source>
        <dbReference type="PROSITE" id="PS50191"/>
    </source>
</evidence>
<dbReference type="AlphaFoldDB" id="A0A1B6KSI3"/>
<evidence type="ECO:0000313" key="2">
    <source>
        <dbReference type="EMBL" id="JAT14224.1"/>
    </source>
</evidence>
<dbReference type="EMBL" id="GEBQ01025753">
    <property type="protein sequence ID" value="JAT14224.1"/>
    <property type="molecule type" value="Transcribed_RNA"/>
</dbReference>
<dbReference type="PANTHER" id="PTHR10174:SF213">
    <property type="entry name" value="CRAL-TRIO DOMAIN-CONTAINING PROTEIN"/>
    <property type="match status" value="1"/>
</dbReference>
<accession>A0A1B6KSI3</accession>
<dbReference type="GO" id="GO:0016020">
    <property type="term" value="C:membrane"/>
    <property type="evidence" value="ECO:0007669"/>
    <property type="project" value="TreeGrafter"/>
</dbReference>
<name>A0A1B6KSI3_9HEMI</name>
<gene>
    <name evidence="2" type="ORF">g.3981</name>
</gene>
<dbReference type="Gene3D" id="3.40.525.10">
    <property type="entry name" value="CRAL-TRIO lipid binding domain"/>
    <property type="match status" value="1"/>
</dbReference>
<proteinExistence type="predicted"/>
<dbReference type="GO" id="GO:1902936">
    <property type="term" value="F:phosphatidylinositol bisphosphate binding"/>
    <property type="evidence" value="ECO:0007669"/>
    <property type="project" value="TreeGrafter"/>
</dbReference>
<reference evidence="2" key="1">
    <citation type="submission" date="2015-11" db="EMBL/GenBank/DDBJ databases">
        <title>De novo transcriptome assembly of four potential Pierce s Disease insect vectors from Arizona vineyards.</title>
        <authorList>
            <person name="Tassone E.E."/>
        </authorList>
    </citation>
    <scope>NUCLEOTIDE SEQUENCE</scope>
</reference>
<dbReference type="CDD" id="cd00170">
    <property type="entry name" value="SEC14"/>
    <property type="match status" value="1"/>
</dbReference>
<dbReference type="InterPro" id="IPR036865">
    <property type="entry name" value="CRAL-TRIO_dom_sf"/>
</dbReference>
<dbReference type="PROSITE" id="PS50191">
    <property type="entry name" value="CRAL_TRIO"/>
    <property type="match status" value="1"/>
</dbReference>
<protein>
    <recommendedName>
        <fullName evidence="1">CRAL-TRIO domain-containing protein</fullName>
    </recommendedName>
</protein>
<dbReference type="SUPFAM" id="SSF52087">
    <property type="entry name" value="CRAL/TRIO domain"/>
    <property type="match status" value="1"/>
</dbReference>
<dbReference type="PRINTS" id="PR00180">
    <property type="entry name" value="CRETINALDHBP"/>
</dbReference>
<organism evidence="2">
    <name type="scientific">Graphocephala atropunctata</name>
    <dbReference type="NCBI Taxonomy" id="36148"/>
    <lineage>
        <taxon>Eukaryota</taxon>
        <taxon>Metazoa</taxon>
        <taxon>Ecdysozoa</taxon>
        <taxon>Arthropoda</taxon>
        <taxon>Hexapoda</taxon>
        <taxon>Insecta</taxon>
        <taxon>Pterygota</taxon>
        <taxon>Neoptera</taxon>
        <taxon>Paraneoptera</taxon>
        <taxon>Hemiptera</taxon>
        <taxon>Auchenorrhyncha</taxon>
        <taxon>Membracoidea</taxon>
        <taxon>Cicadellidae</taxon>
        <taxon>Cicadellinae</taxon>
        <taxon>Cicadellini</taxon>
        <taxon>Graphocephala</taxon>
    </lineage>
</organism>
<dbReference type="PANTHER" id="PTHR10174">
    <property type="entry name" value="ALPHA-TOCOPHEROL TRANSFER PROTEIN-RELATED"/>
    <property type="match status" value="1"/>
</dbReference>